<feature type="transmembrane region" description="Helical" evidence="10">
    <location>
        <begin position="127"/>
        <end position="150"/>
    </location>
</feature>
<keyword evidence="8" id="KW-0902">Two-component regulatory system</keyword>
<feature type="transmembrane region" description="Helical" evidence="10">
    <location>
        <begin position="37"/>
        <end position="57"/>
    </location>
</feature>
<protein>
    <recommendedName>
        <fullName evidence="2">histidine kinase</fullName>
        <ecNumber evidence="2">2.7.13.3</ecNumber>
    </recommendedName>
</protein>
<comment type="caution">
    <text evidence="12">The sequence shown here is derived from an EMBL/GenBank/DDBJ whole genome shotgun (WGS) entry which is preliminary data.</text>
</comment>
<dbReference type="CDD" id="cd16917">
    <property type="entry name" value="HATPase_UhpB-NarQ-NarX-like"/>
    <property type="match status" value="1"/>
</dbReference>
<dbReference type="InterPro" id="IPR036890">
    <property type="entry name" value="HATPase_C_sf"/>
</dbReference>
<evidence type="ECO:0000256" key="8">
    <source>
        <dbReference type="ARBA" id="ARBA00023012"/>
    </source>
</evidence>
<name>A0ABP6H8A3_9ACTN</name>
<evidence type="ECO:0000256" key="10">
    <source>
        <dbReference type="SAM" id="Phobius"/>
    </source>
</evidence>
<evidence type="ECO:0000256" key="9">
    <source>
        <dbReference type="SAM" id="MobiDB-lite"/>
    </source>
</evidence>
<dbReference type="InterPro" id="IPR003594">
    <property type="entry name" value="HATPase_dom"/>
</dbReference>
<dbReference type="PANTHER" id="PTHR24421">
    <property type="entry name" value="NITRATE/NITRITE SENSOR PROTEIN NARX-RELATED"/>
    <property type="match status" value="1"/>
</dbReference>
<dbReference type="PANTHER" id="PTHR24421:SF10">
    <property type="entry name" value="NITRATE_NITRITE SENSOR PROTEIN NARQ"/>
    <property type="match status" value="1"/>
</dbReference>
<dbReference type="EMBL" id="BAAATZ010000032">
    <property type="protein sequence ID" value="GAA2736307.1"/>
    <property type="molecule type" value="Genomic_DNA"/>
</dbReference>
<evidence type="ECO:0000256" key="7">
    <source>
        <dbReference type="ARBA" id="ARBA00022840"/>
    </source>
</evidence>
<evidence type="ECO:0000256" key="4">
    <source>
        <dbReference type="ARBA" id="ARBA00022679"/>
    </source>
</evidence>
<sequence>MNRTDRPGGIVGGIGLGTVFALTITTTAYMIGTTWGGAHWLFGCAVGTAVCGLALLHRRWREKAAFAGLAVTAAAIGAVEVLDLPQQPGPDTVLGLAVLTGTAVRTAPPARACAVAAGGALVVVGTWLWGTAAVPVWATAGWAVAVAFGWRRRFLDGRARATVEKVRQDERLELARELHDIVAHHLTGIVLQTQAAQIVARKDPARAVDALAEIEAAGSEALTAMRRTVGLLRDTGDAPPTSPGPERLGTLTERFSEQGPPVRLTEPDDTEDWPQEVSSTVYRIVQESLTNIARHAPHTRSVTVEVGRTHEGLTIEVTDDAVSVPSRFPQRGGYGLIGMRERVERLGGTLEAGPLPTAGWSVRASLPLSSE</sequence>
<keyword evidence="10" id="KW-1133">Transmembrane helix</keyword>
<dbReference type="Gene3D" id="3.30.565.10">
    <property type="entry name" value="Histidine kinase-like ATPase, C-terminal domain"/>
    <property type="match status" value="1"/>
</dbReference>
<dbReference type="SMART" id="SM00387">
    <property type="entry name" value="HATPase_c"/>
    <property type="match status" value="1"/>
</dbReference>
<evidence type="ECO:0000259" key="11">
    <source>
        <dbReference type="SMART" id="SM00387"/>
    </source>
</evidence>
<evidence type="ECO:0000256" key="3">
    <source>
        <dbReference type="ARBA" id="ARBA00022553"/>
    </source>
</evidence>
<dbReference type="RefSeq" id="WP_344456045.1">
    <property type="nucleotide sequence ID" value="NZ_BAAATZ010000032.1"/>
</dbReference>
<dbReference type="SUPFAM" id="SSF55874">
    <property type="entry name" value="ATPase domain of HSP90 chaperone/DNA topoisomerase II/histidine kinase"/>
    <property type="match status" value="1"/>
</dbReference>
<evidence type="ECO:0000256" key="2">
    <source>
        <dbReference type="ARBA" id="ARBA00012438"/>
    </source>
</evidence>
<feature type="domain" description="Histidine kinase/HSP90-like ATPase" evidence="11">
    <location>
        <begin position="276"/>
        <end position="370"/>
    </location>
</feature>
<accession>A0ABP6H8A3</accession>
<evidence type="ECO:0000313" key="13">
    <source>
        <dbReference type="Proteomes" id="UP001501842"/>
    </source>
</evidence>
<keyword evidence="5" id="KW-0547">Nucleotide-binding</keyword>
<organism evidence="12 13">
    <name type="scientific">Actinocorallia aurantiaca</name>
    <dbReference type="NCBI Taxonomy" id="46204"/>
    <lineage>
        <taxon>Bacteria</taxon>
        <taxon>Bacillati</taxon>
        <taxon>Actinomycetota</taxon>
        <taxon>Actinomycetes</taxon>
        <taxon>Streptosporangiales</taxon>
        <taxon>Thermomonosporaceae</taxon>
        <taxon>Actinocorallia</taxon>
    </lineage>
</organism>
<proteinExistence type="predicted"/>
<feature type="transmembrane region" description="Helical" evidence="10">
    <location>
        <begin position="64"/>
        <end position="82"/>
    </location>
</feature>
<evidence type="ECO:0000256" key="1">
    <source>
        <dbReference type="ARBA" id="ARBA00000085"/>
    </source>
</evidence>
<reference evidence="13" key="1">
    <citation type="journal article" date="2019" name="Int. J. Syst. Evol. Microbiol.">
        <title>The Global Catalogue of Microorganisms (GCM) 10K type strain sequencing project: providing services to taxonomists for standard genome sequencing and annotation.</title>
        <authorList>
            <consortium name="The Broad Institute Genomics Platform"/>
            <consortium name="The Broad Institute Genome Sequencing Center for Infectious Disease"/>
            <person name="Wu L."/>
            <person name="Ma J."/>
        </authorList>
    </citation>
    <scope>NUCLEOTIDE SEQUENCE [LARGE SCALE GENOMIC DNA]</scope>
    <source>
        <strain evidence="13">JCM 8201</strain>
    </source>
</reference>
<feature type="region of interest" description="Disordered" evidence="9">
    <location>
        <begin position="232"/>
        <end position="274"/>
    </location>
</feature>
<evidence type="ECO:0000313" key="12">
    <source>
        <dbReference type="EMBL" id="GAA2736307.1"/>
    </source>
</evidence>
<dbReference type="Pfam" id="PF02518">
    <property type="entry name" value="HATPase_c"/>
    <property type="match status" value="1"/>
</dbReference>
<dbReference type="Gene3D" id="1.20.5.1930">
    <property type="match status" value="1"/>
</dbReference>
<keyword evidence="3" id="KW-0597">Phosphoprotein</keyword>
<keyword evidence="10" id="KW-0472">Membrane</keyword>
<keyword evidence="4" id="KW-0808">Transferase</keyword>
<keyword evidence="13" id="KW-1185">Reference proteome</keyword>
<keyword evidence="6" id="KW-0418">Kinase</keyword>
<gene>
    <name evidence="12" type="ORF">GCM10010439_63070</name>
</gene>
<keyword evidence="10" id="KW-0812">Transmembrane</keyword>
<evidence type="ECO:0000256" key="6">
    <source>
        <dbReference type="ARBA" id="ARBA00022777"/>
    </source>
</evidence>
<keyword evidence="7" id="KW-0067">ATP-binding</keyword>
<dbReference type="InterPro" id="IPR050482">
    <property type="entry name" value="Sensor_HK_TwoCompSys"/>
</dbReference>
<dbReference type="EC" id="2.7.13.3" evidence="2"/>
<feature type="transmembrane region" description="Helical" evidence="10">
    <location>
        <begin position="9"/>
        <end position="31"/>
    </location>
</feature>
<dbReference type="InterPro" id="IPR011712">
    <property type="entry name" value="Sig_transdc_His_kin_sub3_dim/P"/>
</dbReference>
<dbReference type="Pfam" id="PF07730">
    <property type="entry name" value="HisKA_3"/>
    <property type="match status" value="1"/>
</dbReference>
<evidence type="ECO:0000256" key="5">
    <source>
        <dbReference type="ARBA" id="ARBA00022741"/>
    </source>
</evidence>
<comment type="catalytic activity">
    <reaction evidence="1">
        <text>ATP + protein L-histidine = ADP + protein N-phospho-L-histidine.</text>
        <dbReference type="EC" id="2.7.13.3"/>
    </reaction>
</comment>
<dbReference type="Proteomes" id="UP001501842">
    <property type="component" value="Unassembled WGS sequence"/>
</dbReference>